<dbReference type="Proteomes" id="UP000283745">
    <property type="component" value="Unassembled WGS sequence"/>
</dbReference>
<gene>
    <name evidence="5" type="ORF">DW740_02015</name>
</gene>
<keyword evidence="2" id="KW-0472">Membrane</keyword>
<dbReference type="Gene3D" id="3.10.310.50">
    <property type="match status" value="1"/>
</dbReference>
<protein>
    <submittedName>
        <fullName evidence="5">TPM domain-containing protein</fullName>
    </submittedName>
</protein>
<evidence type="ECO:0000259" key="4">
    <source>
        <dbReference type="Pfam" id="PF04536"/>
    </source>
</evidence>
<feature type="chain" id="PRO_5018991602" evidence="3">
    <location>
        <begin position="28"/>
        <end position="292"/>
    </location>
</feature>
<name>A0A414JC06_9FIRM</name>
<keyword evidence="3" id="KW-0732">Signal</keyword>
<feature type="signal peptide" evidence="3">
    <location>
        <begin position="1"/>
        <end position="27"/>
    </location>
</feature>
<sequence length="292" mass="32807">MKKTRLLLSGLLLSVSLGMALPAVSFAATDTSAASSTDENNADETTDGGEFTWVYDAYGLLNDEQYTELEDELAEIYDEYKYDVVLAISPDIGEEHDYRQYVATFMQTNEIGYGDTHEGMCIFHQPDARNITIVFRGETQDDFTESIQEEMLDKCKERLKADDPFGGYQSLIRDLKRGLSRISEGKKIRPMDIDDGTVASRFFTDLLMAFVIMAIPTALMTWYQVRKMKPRVQQSNADQYTADGGLELTEKRDIFLYTTMTKTEKPKNDDNDSDSGSFSSGGESFSGSSSDY</sequence>
<evidence type="ECO:0000256" key="2">
    <source>
        <dbReference type="SAM" id="Phobius"/>
    </source>
</evidence>
<organism evidence="5 6">
    <name type="scientific">Blautia obeum</name>
    <dbReference type="NCBI Taxonomy" id="40520"/>
    <lineage>
        <taxon>Bacteria</taxon>
        <taxon>Bacillati</taxon>
        <taxon>Bacillota</taxon>
        <taxon>Clostridia</taxon>
        <taxon>Lachnospirales</taxon>
        <taxon>Lachnospiraceae</taxon>
        <taxon>Blautia</taxon>
    </lineage>
</organism>
<keyword evidence="2" id="KW-1133">Transmembrane helix</keyword>
<reference evidence="5 6" key="1">
    <citation type="submission" date="2018-08" db="EMBL/GenBank/DDBJ databases">
        <title>A genome reference for cultivated species of the human gut microbiota.</title>
        <authorList>
            <person name="Zou Y."/>
            <person name="Xue W."/>
            <person name="Luo G."/>
        </authorList>
    </citation>
    <scope>NUCLEOTIDE SEQUENCE [LARGE SCALE GENOMIC DNA]</scope>
    <source>
        <strain evidence="5 6">AM28-23</strain>
    </source>
</reference>
<feature type="region of interest" description="Disordered" evidence="1">
    <location>
        <begin position="260"/>
        <end position="292"/>
    </location>
</feature>
<dbReference type="InterPro" id="IPR007621">
    <property type="entry name" value="TPM_dom"/>
</dbReference>
<feature type="compositionally biased region" description="Low complexity" evidence="1">
    <location>
        <begin position="274"/>
        <end position="292"/>
    </location>
</feature>
<dbReference type="Pfam" id="PF04536">
    <property type="entry name" value="TPM_phosphatase"/>
    <property type="match status" value="1"/>
</dbReference>
<comment type="caution">
    <text evidence="5">The sequence shown here is derived from an EMBL/GenBank/DDBJ whole genome shotgun (WGS) entry which is preliminary data.</text>
</comment>
<keyword evidence="2" id="KW-0812">Transmembrane</keyword>
<dbReference type="EMBL" id="QSKF01000001">
    <property type="protein sequence ID" value="RHE42100.1"/>
    <property type="molecule type" value="Genomic_DNA"/>
</dbReference>
<dbReference type="AlphaFoldDB" id="A0A414JC06"/>
<dbReference type="RefSeq" id="WP_118049975.1">
    <property type="nucleotide sequence ID" value="NZ_CABJFK010000001.1"/>
</dbReference>
<evidence type="ECO:0000313" key="5">
    <source>
        <dbReference type="EMBL" id="RHE42100.1"/>
    </source>
</evidence>
<proteinExistence type="predicted"/>
<evidence type="ECO:0000313" key="6">
    <source>
        <dbReference type="Proteomes" id="UP000283745"/>
    </source>
</evidence>
<evidence type="ECO:0000256" key="1">
    <source>
        <dbReference type="SAM" id="MobiDB-lite"/>
    </source>
</evidence>
<feature type="domain" description="TPM" evidence="4">
    <location>
        <begin position="54"/>
        <end position="176"/>
    </location>
</feature>
<feature type="transmembrane region" description="Helical" evidence="2">
    <location>
        <begin position="206"/>
        <end position="225"/>
    </location>
</feature>
<evidence type="ECO:0000256" key="3">
    <source>
        <dbReference type="SAM" id="SignalP"/>
    </source>
</evidence>
<accession>A0A414JC06</accession>